<dbReference type="Pfam" id="PF05962">
    <property type="entry name" value="HutD"/>
    <property type="match status" value="1"/>
</dbReference>
<dbReference type="InterPro" id="IPR010282">
    <property type="entry name" value="Uncharacterised_HutD/Ves"/>
</dbReference>
<dbReference type="CDD" id="cd20293">
    <property type="entry name" value="cupin_HutD_N"/>
    <property type="match status" value="1"/>
</dbReference>
<dbReference type="EMBL" id="JAGRYU010000004">
    <property type="protein sequence ID" value="MBU4680751.1"/>
    <property type="molecule type" value="Genomic_DNA"/>
</dbReference>
<reference evidence="1 2" key="1">
    <citation type="submission" date="2021-04" db="EMBL/GenBank/DDBJ databases">
        <authorList>
            <person name="Seiffert S.N."/>
        </authorList>
    </citation>
    <scope>NUCLEOTIDE SEQUENCE [LARGE SCALE GENOMIC DNA]</scope>
    <source>
        <strain evidence="1 2">1</strain>
    </source>
</reference>
<gene>
    <name evidence="1" type="ORF">KC222_01830</name>
</gene>
<proteinExistence type="predicted"/>
<protein>
    <submittedName>
        <fullName evidence="1">HutD family protein</fullName>
    </submittedName>
</protein>
<name>A0ABS6DC17_9ENTR</name>
<dbReference type="PANTHER" id="PTHR37943">
    <property type="entry name" value="PROTEIN VES"/>
    <property type="match status" value="1"/>
</dbReference>
<sequence>MIRLLPYADCPEMPWKNGQGVTREISRHPAVEAYDWRISVATIRDDGPFSRFSGYLRNISVLEGEGMFLTVDGEESGLIAPFQATDFNGESEVSCKIHGGPLLDFNVIYKSETTTAAVSWLRDGEWSEQQNTQLLFNAGETLELEVNGQRFVLNHYDSLLIGAPASVAVASGQNARFARVVIGQ</sequence>
<dbReference type="RefSeq" id="WP_216374411.1">
    <property type="nucleotide sequence ID" value="NZ_JAGRYT010000022.1"/>
</dbReference>
<dbReference type="PANTHER" id="PTHR37943:SF1">
    <property type="entry name" value="PROTEIN VES"/>
    <property type="match status" value="1"/>
</dbReference>
<organism evidence="1 2">
    <name type="scientific">Cedecea davisae</name>
    <dbReference type="NCBI Taxonomy" id="158484"/>
    <lineage>
        <taxon>Bacteria</taxon>
        <taxon>Pseudomonadati</taxon>
        <taxon>Pseudomonadota</taxon>
        <taxon>Gammaproteobacteria</taxon>
        <taxon>Enterobacterales</taxon>
        <taxon>Enterobacteriaceae</taxon>
        <taxon>Cedecea</taxon>
    </lineage>
</organism>
<accession>A0ABS6DC17</accession>
<reference evidence="2" key="2">
    <citation type="submission" date="2023-07" db="EMBL/GenBank/DDBJ databases">
        <title>Cedecea davisae an AmpC producer and its therapeutic implications.</title>
        <authorList>
            <person name="Notter J."/>
        </authorList>
    </citation>
    <scope>NUCLEOTIDE SEQUENCE [LARGE SCALE GENOMIC DNA]</scope>
    <source>
        <strain evidence="2">1</strain>
    </source>
</reference>
<evidence type="ECO:0000313" key="1">
    <source>
        <dbReference type="EMBL" id="MBU4680751.1"/>
    </source>
</evidence>
<keyword evidence="2" id="KW-1185">Reference proteome</keyword>
<comment type="caution">
    <text evidence="1">The sequence shown here is derived from an EMBL/GenBank/DDBJ whole genome shotgun (WGS) entry which is preliminary data.</text>
</comment>
<dbReference type="Proteomes" id="UP000686327">
    <property type="component" value="Unassembled WGS sequence"/>
</dbReference>
<evidence type="ECO:0000313" key="2">
    <source>
        <dbReference type="Proteomes" id="UP000686327"/>
    </source>
</evidence>